<reference evidence="3 4" key="1">
    <citation type="submission" date="2019-03" db="EMBL/GenBank/DDBJ databases">
        <title>Genomic Encyclopedia of Type Strains, Phase IV (KMG-IV): sequencing the most valuable type-strain genomes for metagenomic binning, comparative biology and taxonomic classification.</title>
        <authorList>
            <person name="Goeker M."/>
        </authorList>
    </citation>
    <scope>NUCLEOTIDE SEQUENCE [LARGE SCALE GENOMIC DNA]</scope>
    <source>
        <strain evidence="3 4">DSM 101688</strain>
    </source>
</reference>
<organism evidence="3 4">
    <name type="scientific">Varunaivibrio sulfuroxidans</name>
    <dbReference type="NCBI Taxonomy" id="1773489"/>
    <lineage>
        <taxon>Bacteria</taxon>
        <taxon>Pseudomonadati</taxon>
        <taxon>Pseudomonadota</taxon>
        <taxon>Alphaproteobacteria</taxon>
        <taxon>Rhodospirillales</taxon>
        <taxon>Magnetovibrionaceae</taxon>
        <taxon>Varunaivibrio</taxon>
    </lineage>
</organism>
<dbReference type="Gene3D" id="3.10.540.10">
    <property type="entry name" value="duf1285 like domain"/>
    <property type="match status" value="1"/>
</dbReference>
<proteinExistence type="predicted"/>
<accession>A0A4R3JAS3</accession>
<dbReference type="InterPro" id="IPR010707">
    <property type="entry name" value="DUF1285"/>
</dbReference>
<evidence type="ECO:0000259" key="2">
    <source>
        <dbReference type="Pfam" id="PF21028"/>
    </source>
</evidence>
<dbReference type="PIRSF" id="PIRSF029557">
    <property type="entry name" value="UCP029557"/>
    <property type="match status" value="1"/>
</dbReference>
<comment type="caution">
    <text evidence="3">The sequence shown here is derived from an EMBL/GenBank/DDBJ whole genome shotgun (WGS) entry which is preliminary data.</text>
</comment>
<dbReference type="RefSeq" id="WP_165886318.1">
    <property type="nucleotide sequence ID" value="NZ_CP119676.1"/>
</dbReference>
<feature type="domain" description="DUF1285" evidence="1">
    <location>
        <begin position="6"/>
        <end position="64"/>
    </location>
</feature>
<evidence type="ECO:0000259" key="1">
    <source>
        <dbReference type="Pfam" id="PF06938"/>
    </source>
</evidence>
<dbReference type="InterPro" id="IPR048341">
    <property type="entry name" value="DUF1285_N"/>
</dbReference>
<evidence type="ECO:0008006" key="5">
    <source>
        <dbReference type="Google" id="ProtNLM"/>
    </source>
</evidence>
<evidence type="ECO:0000313" key="4">
    <source>
        <dbReference type="Proteomes" id="UP000295304"/>
    </source>
</evidence>
<dbReference type="Pfam" id="PF06938">
    <property type="entry name" value="DUF1285_N"/>
    <property type="match status" value="1"/>
</dbReference>
<evidence type="ECO:0000313" key="3">
    <source>
        <dbReference type="EMBL" id="TCS62674.1"/>
    </source>
</evidence>
<dbReference type="InterPro" id="IPR023361">
    <property type="entry name" value="DUF1285_beta_roll_sf"/>
</dbReference>
<name>A0A4R3JAS3_9PROT</name>
<gene>
    <name evidence="3" type="ORF">EDD55_105223</name>
</gene>
<dbReference type="InterPro" id="IPR048342">
    <property type="entry name" value="DUF1285_C"/>
</dbReference>
<dbReference type="Pfam" id="PF21028">
    <property type="entry name" value="DUF1285_C"/>
    <property type="match status" value="1"/>
</dbReference>
<dbReference type="Gene3D" id="2.30.270.10">
    <property type="entry name" value="duf1285 protein"/>
    <property type="match status" value="1"/>
</dbReference>
<dbReference type="EMBL" id="SLZW01000005">
    <property type="protein sequence ID" value="TCS62674.1"/>
    <property type="molecule type" value="Genomic_DNA"/>
</dbReference>
<dbReference type="Proteomes" id="UP000295304">
    <property type="component" value="Unassembled WGS sequence"/>
</dbReference>
<protein>
    <recommendedName>
        <fullName evidence="5">Proteophosphoglycan</fullName>
    </recommendedName>
</protein>
<sequence length="166" mass="18869">MNSRFFCGDLDIRIDREGGWFYNGTPVLRKEMVCLFASVLLRDEEGDFWLVTPDEMGRIEVEDTPFIGVELFFVGSGENQVISLRTNIDEIITIDAAHPLRISINPTTHEPSPVVTVRDGLDARLSRAVYYELVERGEERRVGEKTLFGVWSAGLFFELGSLNEHE</sequence>
<keyword evidence="4" id="KW-1185">Reference proteome</keyword>
<dbReference type="AlphaFoldDB" id="A0A4R3JAS3"/>
<feature type="domain" description="DUF1285" evidence="2">
    <location>
        <begin position="65"/>
        <end position="159"/>
    </location>
</feature>